<name>A0ABD0PZF1_CIRMR</name>
<comment type="caution">
    <text evidence="2">The sequence shown here is derived from an EMBL/GenBank/DDBJ whole genome shotgun (WGS) entry which is preliminary data.</text>
</comment>
<proteinExistence type="predicted"/>
<feature type="region of interest" description="Disordered" evidence="1">
    <location>
        <begin position="28"/>
        <end position="110"/>
    </location>
</feature>
<feature type="compositionally biased region" description="Pro residues" evidence="1">
    <location>
        <begin position="100"/>
        <end position="110"/>
    </location>
</feature>
<evidence type="ECO:0000256" key="1">
    <source>
        <dbReference type="SAM" id="MobiDB-lite"/>
    </source>
</evidence>
<accession>A0ABD0PZF1</accession>
<feature type="compositionally biased region" description="Polar residues" evidence="1">
    <location>
        <begin position="66"/>
        <end position="75"/>
    </location>
</feature>
<dbReference type="EMBL" id="JAMKFB020000012">
    <property type="protein sequence ID" value="KAL0179302.1"/>
    <property type="molecule type" value="Genomic_DNA"/>
</dbReference>
<feature type="compositionally biased region" description="Low complexity" evidence="1">
    <location>
        <begin position="40"/>
        <end position="51"/>
    </location>
</feature>
<protein>
    <submittedName>
        <fullName evidence="2">Uncharacterized protein</fullName>
    </submittedName>
</protein>
<keyword evidence="3" id="KW-1185">Reference proteome</keyword>
<evidence type="ECO:0000313" key="2">
    <source>
        <dbReference type="EMBL" id="KAL0179302.1"/>
    </source>
</evidence>
<evidence type="ECO:0000313" key="3">
    <source>
        <dbReference type="Proteomes" id="UP001529510"/>
    </source>
</evidence>
<sequence length="110" mass="11714">SSFFGRKLTRVPPILSLHGLSLPTEQMQPLSLTMKPPPLLSSSQHQHQHLSMAPPPPLALLDNSGAGKTSGSAHNGSLDPSDAPPPPGPHRRVIPTLCCPAPPRRNPFRS</sequence>
<organism evidence="2 3">
    <name type="scientific">Cirrhinus mrigala</name>
    <name type="common">Mrigala</name>
    <dbReference type="NCBI Taxonomy" id="683832"/>
    <lineage>
        <taxon>Eukaryota</taxon>
        <taxon>Metazoa</taxon>
        <taxon>Chordata</taxon>
        <taxon>Craniata</taxon>
        <taxon>Vertebrata</taxon>
        <taxon>Euteleostomi</taxon>
        <taxon>Actinopterygii</taxon>
        <taxon>Neopterygii</taxon>
        <taxon>Teleostei</taxon>
        <taxon>Ostariophysi</taxon>
        <taxon>Cypriniformes</taxon>
        <taxon>Cyprinidae</taxon>
        <taxon>Labeoninae</taxon>
        <taxon>Labeonini</taxon>
        <taxon>Cirrhinus</taxon>
    </lineage>
</organism>
<dbReference type="Proteomes" id="UP001529510">
    <property type="component" value="Unassembled WGS sequence"/>
</dbReference>
<dbReference type="AlphaFoldDB" id="A0ABD0PZF1"/>
<gene>
    <name evidence="2" type="ORF">M9458_024744</name>
</gene>
<reference evidence="2 3" key="1">
    <citation type="submission" date="2024-05" db="EMBL/GenBank/DDBJ databases">
        <title>Genome sequencing and assembly of Indian major carp, Cirrhinus mrigala (Hamilton, 1822).</title>
        <authorList>
            <person name="Mohindra V."/>
            <person name="Chowdhury L.M."/>
            <person name="Lal K."/>
            <person name="Jena J.K."/>
        </authorList>
    </citation>
    <scope>NUCLEOTIDE SEQUENCE [LARGE SCALE GENOMIC DNA]</scope>
    <source>
        <strain evidence="2">CM1030</strain>
        <tissue evidence="2">Blood</tissue>
    </source>
</reference>
<feature type="non-terminal residue" evidence="2">
    <location>
        <position position="1"/>
    </location>
</feature>